<keyword evidence="5" id="KW-0479">Metal-binding</keyword>
<dbReference type="GO" id="GO:0016811">
    <property type="term" value="F:hydrolase activity, acting on carbon-nitrogen (but not peptide) bonds, in linear amides"/>
    <property type="evidence" value="ECO:0007669"/>
    <property type="project" value="InterPro"/>
</dbReference>
<evidence type="ECO:0000313" key="6">
    <source>
        <dbReference type="EMBL" id="NMP24220.1"/>
    </source>
</evidence>
<dbReference type="GO" id="GO:0046872">
    <property type="term" value="F:metal ion binding"/>
    <property type="evidence" value="ECO:0007669"/>
    <property type="project" value="UniProtKB-KW"/>
</dbReference>
<keyword evidence="3" id="KW-0865">Zymogen</keyword>
<feature type="binding site" evidence="5">
    <location>
        <position position="297"/>
    </location>
    <ligand>
        <name>Ca(2+)</name>
        <dbReference type="ChEBI" id="CHEBI:29108"/>
    </ligand>
</feature>
<comment type="cofactor">
    <cofactor evidence="5">
        <name>Ca(2+)</name>
        <dbReference type="ChEBI" id="CHEBI:29108"/>
    </cofactor>
    <text evidence="5">Binds 1 Ca(2+) ion per dimer.</text>
</comment>
<dbReference type="InterPro" id="IPR002692">
    <property type="entry name" value="S45"/>
</dbReference>
<dbReference type="CDD" id="cd03747">
    <property type="entry name" value="Ntn_PGA_like"/>
    <property type="match status" value="1"/>
</dbReference>
<comment type="caution">
    <text evidence="6">The sequence shown here is derived from an EMBL/GenBank/DDBJ whole genome shotgun (WGS) entry which is preliminary data.</text>
</comment>
<dbReference type="Gene3D" id="3.60.20.10">
    <property type="entry name" value="Glutamine Phosphoribosylpyrophosphate, subunit 1, domain 1"/>
    <property type="match status" value="1"/>
</dbReference>
<comment type="similarity">
    <text evidence="1">Belongs to the peptidase S45 family.</text>
</comment>
<dbReference type="Gene3D" id="1.10.1400.10">
    <property type="match status" value="1"/>
</dbReference>
<name>A0A7Y0L6P8_9FIRM</name>
<feature type="active site" description="Nucleophile" evidence="4">
    <location>
        <position position="225"/>
    </location>
</feature>
<dbReference type="EMBL" id="JABBVZ010000092">
    <property type="protein sequence ID" value="NMP24220.1"/>
    <property type="molecule type" value="Genomic_DNA"/>
</dbReference>
<protein>
    <submittedName>
        <fullName evidence="6">Penicillin acylase family protein</fullName>
    </submittedName>
</protein>
<keyword evidence="2" id="KW-0378">Hydrolase</keyword>
<dbReference type="AlphaFoldDB" id="A0A7Y0L6P8"/>
<dbReference type="PANTHER" id="PTHR34218">
    <property type="entry name" value="PEPTIDASE S45 PENICILLIN AMIDASE"/>
    <property type="match status" value="1"/>
</dbReference>
<feature type="binding site" evidence="5">
    <location>
        <position position="300"/>
    </location>
    <ligand>
        <name>Ca(2+)</name>
        <dbReference type="ChEBI" id="CHEBI:29108"/>
    </ligand>
</feature>
<evidence type="ECO:0000256" key="5">
    <source>
        <dbReference type="PIRSR" id="PIRSR001227-2"/>
    </source>
</evidence>
<keyword evidence="5" id="KW-0106">Calcium</keyword>
<dbReference type="SUPFAM" id="SSF56235">
    <property type="entry name" value="N-terminal nucleophile aminohydrolases (Ntn hydrolases)"/>
    <property type="match status" value="1"/>
</dbReference>
<evidence type="ECO:0000313" key="7">
    <source>
        <dbReference type="Proteomes" id="UP000533476"/>
    </source>
</evidence>
<dbReference type="RefSeq" id="WP_169102150.1">
    <property type="nucleotide sequence ID" value="NZ_JABBVZ010000092.1"/>
</dbReference>
<evidence type="ECO:0000256" key="3">
    <source>
        <dbReference type="ARBA" id="ARBA00023145"/>
    </source>
</evidence>
<dbReference type="InterPro" id="IPR043147">
    <property type="entry name" value="Penicillin_amidase_A-knob"/>
</dbReference>
<gene>
    <name evidence="6" type="ORF">HIJ39_17955</name>
</gene>
<dbReference type="PANTHER" id="PTHR34218:SF4">
    <property type="entry name" value="ACYL-HOMOSERINE LACTONE ACYLASE QUIP"/>
    <property type="match status" value="1"/>
</dbReference>
<evidence type="ECO:0000256" key="1">
    <source>
        <dbReference type="ARBA" id="ARBA00006586"/>
    </source>
</evidence>
<dbReference type="InterPro" id="IPR043146">
    <property type="entry name" value="Penicillin_amidase_N_B-knob"/>
</dbReference>
<accession>A0A7Y0L6P8</accession>
<reference evidence="6 7" key="1">
    <citation type="submission" date="2020-04" db="EMBL/GenBank/DDBJ databases">
        <authorList>
            <person name="Zhang R."/>
            <person name="Schippers A."/>
        </authorList>
    </citation>
    <scope>NUCLEOTIDE SEQUENCE [LARGE SCALE GENOMIC DNA]</scope>
    <source>
        <strain evidence="6 7">DSM 109850</strain>
    </source>
</reference>
<dbReference type="PIRSF" id="PIRSF001227">
    <property type="entry name" value="Pen_acylase"/>
    <property type="match status" value="1"/>
</dbReference>
<evidence type="ECO:0000256" key="2">
    <source>
        <dbReference type="ARBA" id="ARBA00022801"/>
    </source>
</evidence>
<dbReference type="Proteomes" id="UP000533476">
    <property type="component" value="Unassembled WGS sequence"/>
</dbReference>
<dbReference type="InterPro" id="IPR014395">
    <property type="entry name" value="Pen/GL7ACA/AHL_acylase"/>
</dbReference>
<dbReference type="GO" id="GO:0017000">
    <property type="term" value="P:antibiotic biosynthetic process"/>
    <property type="evidence" value="ECO:0007669"/>
    <property type="project" value="InterPro"/>
</dbReference>
<sequence>MNTAERWPQFSWFRILYRALGMLPPEQPFPSQLTLEGLSSSAKITFDNHQVPKIEALSATDAYLAQGYLHGRLRGFQMDFYRRMPAGELSELLGPDTVPYDLFMRRLNLRHWAEESRKAWSEEARQAVMAYTTGVNQAFAEHPAPEYRFLKLKPRPWDPLDTLLLTYFLSWSLNSIWTSKWAYDQVGQNPEVYAWLFDRIADTPDITIIPNTGIPMSWGGIGIGSNNWVVSGRHTRSGRPLLANDPHLMPQLPSIWFPVQLQGSHLNVQGVSLPGAPGVIIGQNSHIAWGVTNVEPDCQDLFRIAMEDHTSYQLDNEQATLQIRQEVIRVRGQRDQVVPMEDSHAGPIIHQEADGSRIALHWTGFGPVTTLNALTKLNRAQNWEDFRDALKEWTIPAQNFVYADADGHIGYQLAGVVPLHAGGPHLGVANGNTRSTLASEKLPFDNLPHLFDPEDGIIVTANNAAAGAEGHPFLARNSLGYRARRIRDLLASSGQHDIASFAAIQTDVLSEPLRRLAQLLLVDGDTPEDWRPILKGFDGQARVESPVPTLLYLFAQAAVPTTVENALNRPLFPAVKGTAPGTLPFPDNFWGLMGERLMPLVIQHFQSLNRLEACQRATDRGRAAFGPNLGRMDLGAGSPNPVVSSVHASQSGATYFWRETHPRTR</sequence>
<evidence type="ECO:0000256" key="4">
    <source>
        <dbReference type="PIRSR" id="PIRSR001227-1"/>
    </source>
</evidence>
<dbReference type="InterPro" id="IPR029055">
    <property type="entry name" value="Ntn_hydrolases_N"/>
</dbReference>
<proteinExistence type="inferred from homology"/>
<organism evidence="6 7">
    <name type="scientific">Sulfobacillus harzensis</name>
    <dbReference type="NCBI Taxonomy" id="2729629"/>
    <lineage>
        <taxon>Bacteria</taxon>
        <taxon>Bacillati</taxon>
        <taxon>Bacillota</taxon>
        <taxon>Clostridia</taxon>
        <taxon>Eubacteriales</taxon>
        <taxon>Clostridiales Family XVII. Incertae Sedis</taxon>
        <taxon>Sulfobacillus</taxon>
    </lineage>
</organism>
<dbReference type="InterPro" id="IPR023343">
    <property type="entry name" value="Penicillin_amidase_dom1"/>
</dbReference>
<dbReference type="Gene3D" id="2.30.120.10">
    <property type="match status" value="1"/>
</dbReference>
<dbReference type="Gene3D" id="1.10.439.10">
    <property type="entry name" value="Penicillin Amidohydrolase, domain 1"/>
    <property type="match status" value="1"/>
</dbReference>
<dbReference type="Pfam" id="PF01804">
    <property type="entry name" value="Penicil_amidase"/>
    <property type="match status" value="1"/>
</dbReference>
<keyword evidence="7" id="KW-1185">Reference proteome</keyword>